<dbReference type="PANTHER" id="PTHR41252">
    <property type="entry name" value="BLR2505 PROTEIN"/>
    <property type="match status" value="1"/>
</dbReference>
<proteinExistence type="predicted"/>
<evidence type="ECO:0000313" key="3">
    <source>
        <dbReference type="Proteomes" id="UP000248889"/>
    </source>
</evidence>
<evidence type="ECO:0000313" key="2">
    <source>
        <dbReference type="EMBL" id="RAG83579.1"/>
    </source>
</evidence>
<comment type="caution">
    <text evidence="2">The sequence shown here is derived from an EMBL/GenBank/DDBJ whole genome shotgun (WGS) entry which is preliminary data.</text>
</comment>
<dbReference type="SUPFAM" id="SSF54427">
    <property type="entry name" value="NTF2-like"/>
    <property type="match status" value="1"/>
</dbReference>
<gene>
    <name evidence="2" type="ORF">DN069_21545</name>
</gene>
<dbReference type="InterPro" id="IPR032710">
    <property type="entry name" value="NTF2-like_dom_sf"/>
</dbReference>
<protein>
    <recommendedName>
        <fullName evidence="1">SnoaL-like domain-containing protein</fullName>
    </recommendedName>
</protein>
<reference evidence="2 3" key="1">
    <citation type="submission" date="2018-06" db="EMBL/GenBank/DDBJ databases">
        <title>Streptacidiphilus pinicola sp. nov., isolated from pine grove soil.</title>
        <authorList>
            <person name="Roh S.G."/>
            <person name="Park S."/>
            <person name="Kim M.-K."/>
            <person name="Yun B.-R."/>
            <person name="Park J."/>
            <person name="Kim M.J."/>
            <person name="Kim Y.S."/>
            <person name="Kim S.B."/>
        </authorList>
    </citation>
    <scope>NUCLEOTIDE SEQUENCE [LARGE SCALE GENOMIC DNA]</scope>
    <source>
        <strain evidence="2 3">MMS16-CNU450</strain>
    </source>
</reference>
<dbReference type="PANTHER" id="PTHR41252:SF1">
    <property type="entry name" value="BLR2505 PROTEIN"/>
    <property type="match status" value="1"/>
</dbReference>
<accession>A0A2X0K7S4</accession>
<dbReference type="Pfam" id="PF12680">
    <property type="entry name" value="SnoaL_2"/>
    <property type="match status" value="1"/>
</dbReference>
<dbReference type="EMBL" id="QKYN01000084">
    <property type="protein sequence ID" value="RAG83579.1"/>
    <property type="molecule type" value="Genomic_DNA"/>
</dbReference>
<keyword evidence="3" id="KW-1185">Reference proteome</keyword>
<dbReference type="AlphaFoldDB" id="A0A2X0K7S4"/>
<organism evidence="2 3">
    <name type="scientific">Streptacidiphilus pinicola</name>
    <dbReference type="NCBI Taxonomy" id="2219663"/>
    <lineage>
        <taxon>Bacteria</taxon>
        <taxon>Bacillati</taxon>
        <taxon>Actinomycetota</taxon>
        <taxon>Actinomycetes</taxon>
        <taxon>Kitasatosporales</taxon>
        <taxon>Streptomycetaceae</taxon>
        <taxon>Streptacidiphilus</taxon>
    </lineage>
</organism>
<dbReference type="OrthoDB" id="8722217at2"/>
<sequence>MSADSNIEMIKSCYEMFLKGDTEGIMAVLGEDVDWAVETTTTVAPWYGPRRGKAEVSAFFEAFGTTMEVDDFTPMVFAASGDDVLTVVRCRTRHRASGRTLSMNLHHHFTLRNGLITHFRGTEDTAQVADALHP</sequence>
<dbReference type="Gene3D" id="3.10.450.50">
    <property type="match status" value="1"/>
</dbReference>
<feature type="domain" description="SnoaL-like" evidence="1">
    <location>
        <begin position="13"/>
        <end position="118"/>
    </location>
</feature>
<dbReference type="RefSeq" id="WP_111503266.1">
    <property type="nucleotide sequence ID" value="NZ_QKYN01000084.1"/>
</dbReference>
<dbReference type="InterPro" id="IPR037401">
    <property type="entry name" value="SnoaL-like"/>
</dbReference>
<dbReference type="Proteomes" id="UP000248889">
    <property type="component" value="Unassembled WGS sequence"/>
</dbReference>
<name>A0A2X0K7S4_9ACTN</name>
<evidence type="ECO:0000259" key="1">
    <source>
        <dbReference type="Pfam" id="PF12680"/>
    </source>
</evidence>